<dbReference type="RefSeq" id="XP_012207364.1">
    <property type="nucleotide sequence ID" value="XM_012351974.1"/>
</dbReference>
<reference evidence="1 2" key="1">
    <citation type="journal article" date="2013" name="PLoS Genet.">
        <title>Distinctive expansion of potential virulence genes in the genome of the oomycete fish pathogen Saprolegnia parasitica.</title>
        <authorList>
            <person name="Jiang R.H."/>
            <person name="de Bruijn I."/>
            <person name="Haas B.J."/>
            <person name="Belmonte R."/>
            <person name="Lobach L."/>
            <person name="Christie J."/>
            <person name="van den Ackerveken G."/>
            <person name="Bottin A."/>
            <person name="Bulone V."/>
            <person name="Diaz-Moreno S.M."/>
            <person name="Dumas B."/>
            <person name="Fan L."/>
            <person name="Gaulin E."/>
            <person name="Govers F."/>
            <person name="Grenville-Briggs L.J."/>
            <person name="Horner N.R."/>
            <person name="Levin J.Z."/>
            <person name="Mammella M."/>
            <person name="Meijer H.J."/>
            <person name="Morris P."/>
            <person name="Nusbaum C."/>
            <person name="Oome S."/>
            <person name="Phillips A.J."/>
            <person name="van Rooyen D."/>
            <person name="Rzeszutek E."/>
            <person name="Saraiva M."/>
            <person name="Secombes C.J."/>
            <person name="Seidl M.F."/>
            <person name="Snel B."/>
            <person name="Stassen J.H."/>
            <person name="Sykes S."/>
            <person name="Tripathy S."/>
            <person name="van den Berg H."/>
            <person name="Vega-Arreguin J.C."/>
            <person name="Wawra S."/>
            <person name="Young S.K."/>
            <person name="Zeng Q."/>
            <person name="Dieguez-Uribeondo J."/>
            <person name="Russ C."/>
            <person name="Tyler B.M."/>
            <person name="van West P."/>
        </authorList>
    </citation>
    <scope>NUCLEOTIDE SEQUENCE [LARGE SCALE GENOMIC DNA]</scope>
    <source>
        <strain evidence="1 2">CBS 223.65</strain>
    </source>
</reference>
<evidence type="ECO:0000313" key="2">
    <source>
        <dbReference type="Proteomes" id="UP000030745"/>
    </source>
</evidence>
<dbReference type="EMBL" id="KK583278">
    <property type="protein sequence ID" value="KDO21922.1"/>
    <property type="molecule type" value="Genomic_DNA"/>
</dbReference>
<sequence length="184" mass="20890">MADMRRCHECSDLHAIGDACPTCGHDSSMRDKMKCALQRCMMLHHRGLPLEWTRRCTSCDRAIFMLETTCPSCETPHTPIRDELKMLLIRLRKAMQATPDRAHTPVPTAVVAWLRAANAAEKRTAKATRDENTAKYRHFKALVGAIEARNLPMLKELLAEPITPLEQDAVYQLYTRCGTRRVST</sequence>
<gene>
    <name evidence="1" type="ORF">SPRG_13104</name>
</gene>
<dbReference type="GeneID" id="24135006"/>
<protein>
    <submittedName>
        <fullName evidence="1">Uncharacterized protein</fullName>
    </submittedName>
</protein>
<dbReference type="KEGG" id="spar:SPRG_13104"/>
<name>A0A067C527_SAPPC</name>
<organism evidence="1 2">
    <name type="scientific">Saprolegnia parasitica (strain CBS 223.65)</name>
    <dbReference type="NCBI Taxonomy" id="695850"/>
    <lineage>
        <taxon>Eukaryota</taxon>
        <taxon>Sar</taxon>
        <taxon>Stramenopiles</taxon>
        <taxon>Oomycota</taxon>
        <taxon>Saprolegniomycetes</taxon>
        <taxon>Saprolegniales</taxon>
        <taxon>Saprolegniaceae</taxon>
        <taxon>Saprolegnia</taxon>
    </lineage>
</organism>
<dbReference type="VEuPathDB" id="FungiDB:SPRG_13104"/>
<accession>A0A067C527</accession>
<dbReference type="Proteomes" id="UP000030745">
    <property type="component" value="Unassembled WGS sequence"/>
</dbReference>
<evidence type="ECO:0000313" key="1">
    <source>
        <dbReference type="EMBL" id="KDO21922.1"/>
    </source>
</evidence>
<dbReference type="AlphaFoldDB" id="A0A067C527"/>
<keyword evidence="2" id="KW-1185">Reference proteome</keyword>
<proteinExistence type="predicted"/>